<gene>
    <name evidence="1" type="ORF">METZ01_LOCUS161692</name>
</gene>
<protein>
    <submittedName>
        <fullName evidence="1">Uncharacterized protein</fullName>
    </submittedName>
</protein>
<evidence type="ECO:0000313" key="1">
    <source>
        <dbReference type="EMBL" id="SVB08838.1"/>
    </source>
</evidence>
<dbReference type="EMBL" id="UINC01028228">
    <property type="protein sequence ID" value="SVB08838.1"/>
    <property type="molecule type" value="Genomic_DNA"/>
</dbReference>
<proteinExistence type="predicted"/>
<accession>A0A382B4Y8</accession>
<sequence>MSQYNQTIEVVKYAAHSSVKIILSAIDQPKKVNLKWK</sequence>
<organism evidence="1">
    <name type="scientific">marine metagenome</name>
    <dbReference type="NCBI Taxonomy" id="408172"/>
    <lineage>
        <taxon>unclassified sequences</taxon>
        <taxon>metagenomes</taxon>
        <taxon>ecological metagenomes</taxon>
    </lineage>
</organism>
<feature type="non-terminal residue" evidence="1">
    <location>
        <position position="37"/>
    </location>
</feature>
<dbReference type="AlphaFoldDB" id="A0A382B4Y8"/>
<name>A0A382B4Y8_9ZZZZ</name>
<reference evidence="1" key="1">
    <citation type="submission" date="2018-05" db="EMBL/GenBank/DDBJ databases">
        <authorList>
            <person name="Lanie J.A."/>
            <person name="Ng W.-L."/>
            <person name="Kazmierczak K.M."/>
            <person name="Andrzejewski T.M."/>
            <person name="Davidsen T.M."/>
            <person name="Wayne K.J."/>
            <person name="Tettelin H."/>
            <person name="Glass J.I."/>
            <person name="Rusch D."/>
            <person name="Podicherti R."/>
            <person name="Tsui H.-C.T."/>
            <person name="Winkler M.E."/>
        </authorList>
    </citation>
    <scope>NUCLEOTIDE SEQUENCE</scope>
</reference>